<protein>
    <submittedName>
        <fullName evidence="1">Uncharacterized protein</fullName>
    </submittedName>
</protein>
<proteinExistence type="predicted"/>
<dbReference type="EMBL" id="KY052805">
    <property type="protein sequence ID" value="ASE99910.1"/>
    <property type="molecule type" value="Genomic_DNA"/>
</dbReference>
<sequence>MSVLKGKAYWASIISPNTTFDSDGVWTVDVGNLDEKNKKIAQADGLNVKNKGDDRGDFVTIKRKVRRKDGNMNKAPEIVDAQKRTMMGTLIGNGSDVNVLYSKYDWEYAGKSGVSADLRAVQVTNLIPYNADADADNAFDVVPDGFVSNDETDARFAS</sequence>
<reference evidence="1" key="1">
    <citation type="submission" date="2016-10" db="EMBL/GenBank/DDBJ databases">
        <authorList>
            <person name="Varghese N."/>
        </authorList>
    </citation>
    <scope>NUCLEOTIDE SEQUENCE</scope>
</reference>
<evidence type="ECO:0000313" key="1">
    <source>
        <dbReference type="EMBL" id="ASE99910.1"/>
    </source>
</evidence>
<accession>A0A218MKW2</accession>
<dbReference type="Gene3D" id="2.40.50.140">
    <property type="entry name" value="Nucleic acid-binding proteins"/>
    <property type="match status" value="1"/>
</dbReference>
<dbReference type="InterPro" id="IPR012340">
    <property type="entry name" value="NA-bd_OB-fold"/>
</dbReference>
<name>A0A218MKW2_9VIRU</name>
<organism evidence="1">
    <name type="scientific">uncultured virus</name>
    <dbReference type="NCBI Taxonomy" id="340016"/>
    <lineage>
        <taxon>Viruses</taxon>
        <taxon>environmental samples</taxon>
    </lineage>
</organism>
<reference evidence="1" key="2">
    <citation type="journal article" date="2017" name="Nat. Commun.">
        <title>Single-virus genomics reveals hidden cosmopolitan and abundant viruses.</title>
        <authorList>
            <person name="Martinez-Hernandez F."/>
            <person name="Fornas O."/>
            <person name="Lluesma Gomez M."/>
            <person name="Bolduc B."/>
            <person name="de la Cruz Pena M.J."/>
            <person name="Martinez J.M."/>
            <person name="Anton J."/>
            <person name="Gasol J.M."/>
            <person name="Rosselli R."/>
            <person name="Rodriguez-Valera F."/>
            <person name="Sullivan M.B."/>
            <person name="Acinas S.G."/>
            <person name="Martinez-Garcia M."/>
        </authorList>
    </citation>
    <scope>NUCLEOTIDE SEQUENCE</scope>
</reference>